<name>A0A562VJY8_9BACT</name>
<evidence type="ECO:0000259" key="6">
    <source>
        <dbReference type="PROSITE" id="PS50893"/>
    </source>
</evidence>
<dbReference type="AlphaFoldDB" id="A0A562VJY8"/>
<dbReference type="InterPro" id="IPR051309">
    <property type="entry name" value="ABCF_ATPase"/>
</dbReference>
<proteinExistence type="inferred from homology"/>
<evidence type="ECO:0000313" key="7">
    <source>
        <dbReference type="EMBL" id="TWJ18249.1"/>
    </source>
</evidence>
<evidence type="ECO:0000256" key="2">
    <source>
        <dbReference type="ARBA" id="ARBA00022741"/>
    </source>
</evidence>
<dbReference type="FunFam" id="3.40.50.300:FF:000011">
    <property type="entry name" value="Putative ABC transporter ATP-binding component"/>
    <property type="match status" value="1"/>
</dbReference>
<keyword evidence="2" id="KW-0547">Nucleotide-binding</keyword>
<keyword evidence="3" id="KW-0067">ATP-binding</keyword>
<dbReference type="Gene3D" id="3.40.50.300">
    <property type="entry name" value="P-loop containing nucleotide triphosphate hydrolases"/>
    <property type="match status" value="2"/>
</dbReference>
<evidence type="ECO:0000313" key="8">
    <source>
        <dbReference type="Proteomes" id="UP000319449"/>
    </source>
</evidence>
<organism evidence="7 8">
    <name type="scientific">Geobacter argillaceus</name>
    <dbReference type="NCBI Taxonomy" id="345631"/>
    <lineage>
        <taxon>Bacteria</taxon>
        <taxon>Pseudomonadati</taxon>
        <taxon>Thermodesulfobacteriota</taxon>
        <taxon>Desulfuromonadia</taxon>
        <taxon>Geobacterales</taxon>
        <taxon>Geobacteraceae</taxon>
        <taxon>Geobacter</taxon>
    </lineage>
</organism>
<dbReference type="GO" id="GO:0005524">
    <property type="term" value="F:ATP binding"/>
    <property type="evidence" value="ECO:0007669"/>
    <property type="project" value="UniProtKB-KW"/>
</dbReference>
<dbReference type="InterPro" id="IPR032781">
    <property type="entry name" value="ABC_tran_Xtn"/>
</dbReference>
<evidence type="ECO:0000256" key="5">
    <source>
        <dbReference type="ARBA" id="ARBA00074044"/>
    </source>
</evidence>
<keyword evidence="8" id="KW-1185">Reference proteome</keyword>
<evidence type="ECO:0000256" key="1">
    <source>
        <dbReference type="ARBA" id="ARBA00022737"/>
    </source>
</evidence>
<comment type="caution">
    <text evidence="7">The sequence shown here is derived from an EMBL/GenBank/DDBJ whole genome shotgun (WGS) entry which is preliminary data.</text>
</comment>
<comment type="similarity">
    <text evidence="4">Belongs to the ABC transporter superfamily. ABCF family. YbiT subfamily.</text>
</comment>
<dbReference type="Pfam" id="PF00005">
    <property type="entry name" value="ABC_tran"/>
    <property type="match status" value="2"/>
</dbReference>
<keyword evidence="1" id="KW-0677">Repeat</keyword>
<dbReference type="RefSeq" id="WP_145023522.1">
    <property type="nucleotide sequence ID" value="NZ_VLLN01000017.1"/>
</dbReference>
<dbReference type="InterPro" id="IPR003593">
    <property type="entry name" value="AAA+_ATPase"/>
</dbReference>
<dbReference type="SUPFAM" id="SSF52540">
    <property type="entry name" value="P-loop containing nucleoside triphosphate hydrolases"/>
    <property type="match status" value="2"/>
</dbReference>
<evidence type="ECO:0000256" key="4">
    <source>
        <dbReference type="ARBA" id="ARBA00061551"/>
    </source>
</evidence>
<dbReference type="Pfam" id="PF12848">
    <property type="entry name" value="ABC_tran_Xtn"/>
    <property type="match status" value="1"/>
</dbReference>
<dbReference type="CDD" id="cd03221">
    <property type="entry name" value="ABCF_EF-3"/>
    <property type="match status" value="2"/>
</dbReference>
<dbReference type="OrthoDB" id="9762369at2"/>
<gene>
    <name evidence="7" type="ORF">JN12_02651</name>
</gene>
<dbReference type="Proteomes" id="UP000319449">
    <property type="component" value="Unassembled WGS sequence"/>
</dbReference>
<dbReference type="FunFam" id="3.40.50.300:FF:000070">
    <property type="entry name" value="Putative ABC transporter ATP-binding component"/>
    <property type="match status" value="1"/>
</dbReference>
<dbReference type="GO" id="GO:0016887">
    <property type="term" value="F:ATP hydrolysis activity"/>
    <property type="evidence" value="ECO:0007669"/>
    <property type="project" value="InterPro"/>
</dbReference>
<dbReference type="InterPro" id="IPR003439">
    <property type="entry name" value="ABC_transporter-like_ATP-bd"/>
</dbReference>
<protein>
    <recommendedName>
        <fullName evidence="5">Probable ATP-binding protein YbiT</fullName>
    </recommendedName>
</protein>
<feature type="domain" description="ABC transporter" evidence="6">
    <location>
        <begin position="2"/>
        <end position="252"/>
    </location>
</feature>
<dbReference type="EMBL" id="VLLN01000017">
    <property type="protein sequence ID" value="TWJ18249.1"/>
    <property type="molecule type" value="Genomic_DNA"/>
</dbReference>
<dbReference type="PROSITE" id="PS50893">
    <property type="entry name" value="ABC_TRANSPORTER_2"/>
    <property type="match status" value="2"/>
</dbReference>
<dbReference type="PANTHER" id="PTHR42855:SF2">
    <property type="entry name" value="DRUG RESISTANCE ABC TRANSPORTER,ATP-BINDING PROTEIN"/>
    <property type="match status" value="1"/>
</dbReference>
<dbReference type="InterPro" id="IPR027417">
    <property type="entry name" value="P-loop_NTPase"/>
</dbReference>
<dbReference type="SMART" id="SM00382">
    <property type="entry name" value="AAA"/>
    <property type="match status" value="2"/>
</dbReference>
<evidence type="ECO:0000256" key="3">
    <source>
        <dbReference type="ARBA" id="ARBA00022840"/>
    </source>
</evidence>
<feature type="domain" description="ABC transporter" evidence="6">
    <location>
        <begin position="320"/>
        <end position="535"/>
    </location>
</feature>
<accession>A0A562VJY8</accession>
<sequence length="545" mass="60932">MISANDITLSYGKRVLFKDVNIKFTPGNCYGLIGANGAGKSTFLKILAGEVEPDKGTISVGPRERIAVLKQDQFAYDEQTVFNTVIMGHARLYEVMAEREALYAKSDFNEEDGVRSAELEAEFAEMNGYEAESEAAVLLNGLGIPEELRTLKMKELEGGDKVRVLLAQALFGSPDILLLDEPTNHLDLKSISWLEDFLYRFPNTVIVVSHDRHFLNQVCTHVADIDFGMIKVYVGNYDFWYQASQLTLKQKQDENRKVTDKANELKEFIQRFSSNASKAKQATSRKRLLEKLTIEEMPVSSRKYPYVVFKPERACGDIILEIQGLSKAIDGEQVLNDLTLTVNKGDKIALVGGNGLAKTTLFQILAGELEPDAGSFRWGVTITSAYFPKENRTYFENDLNLIEWLGQYSPPTEGETFARGFLGRMLFSGDEATKKTSVLSGGERVRCMLSRMMLAGANALILDEPTNHLDLESITALNNGLISFSEVILFASHDHEFVSTVANRIVEFTPGGIIDRVMPFDEYLESADIARIRDELCHGHRDLDL</sequence>
<reference evidence="7 8" key="1">
    <citation type="submission" date="2019-07" db="EMBL/GenBank/DDBJ databases">
        <title>Genomic Encyclopedia of Archaeal and Bacterial Type Strains, Phase II (KMG-II): from individual species to whole genera.</title>
        <authorList>
            <person name="Goeker M."/>
        </authorList>
    </citation>
    <scope>NUCLEOTIDE SEQUENCE [LARGE SCALE GENOMIC DNA]</scope>
    <source>
        <strain evidence="7 8">ATCC BAA-1139</strain>
    </source>
</reference>
<dbReference type="PANTHER" id="PTHR42855">
    <property type="entry name" value="ABC TRANSPORTER ATP-BINDING SUBUNIT"/>
    <property type="match status" value="1"/>
</dbReference>